<proteinExistence type="predicted"/>
<sequence length="185" mass="18729">MAIDVGLNCTYKELSITGTPNTVVSMDNPANATGTIDYLCSVAHSYDMTAVQFASFSASGNNLTTNGYTGNLGTITKITPVEFNAPGDFTAFNINAGEYIGMAYTGGRADQAGSGGAGIWNSSGTFNIPCSGAAFTVLDVDGIVTVYATGTESAGGVQKSAAGSGTFVGSLTRKLMAKRAVSGVL</sequence>
<accession>A0A6M3IQ22</accession>
<gene>
    <name evidence="1" type="ORF">MM415B01325_0008</name>
</gene>
<evidence type="ECO:0000313" key="1">
    <source>
        <dbReference type="EMBL" id="QJA59217.1"/>
    </source>
</evidence>
<protein>
    <submittedName>
        <fullName evidence="1">Uncharacterized protein</fullName>
    </submittedName>
</protein>
<dbReference type="EMBL" id="MT141360">
    <property type="protein sequence ID" value="QJA59217.1"/>
    <property type="molecule type" value="Genomic_DNA"/>
</dbReference>
<organism evidence="1">
    <name type="scientific">viral metagenome</name>
    <dbReference type="NCBI Taxonomy" id="1070528"/>
    <lineage>
        <taxon>unclassified sequences</taxon>
        <taxon>metagenomes</taxon>
        <taxon>organismal metagenomes</taxon>
    </lineage>
</organism>
<name>A0A6M3IQ22_9ZZZZ</name>
<dbReference type="AlphaFoldDB" id="A0A6M3IQ22"/>
<reference evidence="1" key="1">
    <citation type="submission" date="2020-03" db="EMBL/GenBank/DDBJ databases">
        <title>The deep terrestrial virosphere.</title>
        <authorList>
            <person name="Holmfeldt K."/>
            <person name="Nilsson E."/>
            <person name="Simone D."/>
            <person name="Lopez-Fernandez M."/>
            <person name="Wu X."/>
            <person name="de Brujin I."/>
            <person name="Lundin D."/>
            <person name="Andersson A."/>
            <person name="Bertilsson S."/>
            <person name="Dopson M."/>
        </authorList>
    </citation>
    <scope>NUCLEOTIDE SEQUENCE</scope>
    <source>
        <strain evidence="1">MM415B01325</strain>
    </source>
</reference>